<gene>
    <name evidence="2" type="ORF">AB432_025325</name>
</gene>
<sequence length="543" mass="61878">MKKLNKVIFSVTTATLLATTPIHLTNNGQVLAEESKAKELAPEWKVKVELAIQKVKERLPYLADFSYSTLKILEKDDGTNDITIILQTSKEKKKPSFEFGLDEQGNPDWFSYDEEFPKEGRPKIEHDKVVSKATDFMKQWYGPDMGGFAYNPNYSRDNEAHFTKLVNGLPYLNINVRLTVNSKGEIISKGSGLHKYNLGDDAPALENMKFADPKEAISKDQAEKAFAKHLKLFYLKQPVERWDEKTKKYLYGSPTLRYKSEFSEFIDAKTGEEVPPYVGSANGSGSAYNPIVRVNPVGKEVTVKTTEEAAVMFAAFGIESKAEKIKEGISEDTKGKKYTHEINKDFDAEIETEEETGRFMSYRVVDKRKKEIKFPKEDPNGKKWLTPEESMKLAIAALEKYGPKHLKEVMPIGKAEFQQRGAVQGFRFVNVHEGIPVLDDEIFIRIDRITGEVIGLHMEDVSWEPLILPDPKKAVSHEQALKEYLKVRPLELQYFTSDVDIESDNRNYQPILVYRTAISLDHREIDALTGKFTTTAEFHYSPY</sequence>
<dbReference type="InterPro" id="IPR032599">
    <property type="entry name" value="YcdB/YcdC_rep_domain"/>
</dbReference>
<dbReference type="Pfam" id="PF16244">
    <property type="entry name" value="DUF4901"/>
    <property type="match status" value="1"/>
</dbReference>
<evidence type="ECO:0000313" key="2">
    <source>
        <dbReference type="EMBL" id="AWX58158.1"/>
    </source>
</evidence>
<dbReference type="RefSeq" id="WP_048034643.1">
    <property type="nucleotide sequence ID" value="NZ_CP030117.1"/>
</dbReference>
<reference evidence="2 3" key="1">
    <citation type="journal article" date="2015" name="Genome Announc.">
        <title>Draft Genome Sequence of Brevibacillus brevis DZQ7, a Plant Growth-Promoting Rhizobacterium with Broad-Spectrum Antimicrobial Activity.</title>
        <authorList>
            <person name="Hou Q."/>
            <person name="Wang C."/>
            <person name="Hou X."/>
            <person name="Xia Z."/>
            <person name="Ye J."/>
            <person name="Liu K."/>
            <person name="Liu H."/>
            <person name="Wang J."/>
            <person name="Guo H."/>
            <person name="Yu X."/>
            <person name="Yang Y."/>
            <person name="Du B."/>
            <person name="Ding Y."/>
        </authorList>
    </citation>
    <scope>NUCLEOTIDE SEQUENCE [LARGE SCALE GENOMIC DNA]</scope>
    <source>
        <strain evidence="2 3">DZQ7</strain>
    </source>
</reference>
<accession>A0A2Z4MNR2</accession>
<dbReference type="EMBL" id="CP030117">
    <property type="protein sequence ID" value="AWX58158.1"/>
    <property type="molecule type" value="Genomic_DNA"/>
</dbReference>
<proteinExistence type="predicted"/>
<dbReference type="Proteomes" id="UP000036061">
    <property type="component" value="Chromosome"/>
</dbReference>
<organism evidence="2 3">
    <name type="scientific">Brevibacillus brevis</name>
    <name type="common">Bacillus brevis</name>
    <dbReference type="NCBI Taxonomy" id="1393"/>
    <lineage>
        <taxon>Bacteria</taxon>
        <taxon>Bacillati</taxon>
        <taxon>Bacillota</taxon>
        <taxon>Bacilli</taxon>
        <taxon>Bacillales</taxon>
        <taxon>Paenibacillaceae</taxon>
        <taxon>Brevibacillus</taxon>
    </lineage>
</organism>
<protein>
    <recommendedName>
        <fullName evidence="1">YcdB/YcdC repeated domain-containing protein</fullName>
    </recommendedName>
</protein>
<name>A0A2Z4MNR2_BREBE</name>
<feature type="domain" description="YcdB/YcdC repeated" evidence="1">
    <location>
        <begin position="342"/>
        <end position="454"/>
    </location>
</feature>
<evidence type="ECO:0000313" key="3">
    <source>
        <dbReference type="Proteomes" id="UP000036061"/>
    </source>
</evidence>
<evidence type="ECO:0000259" key="1">
    <source>
        <dbReference type="Pfam" id="PF16244"/>
    </source>
</evidence>
<dbReference type="AlphaFoldDB" id="A0A2Z4MNR2"/>